<protein>
    <submittedName>
        <fullName evidence="1 2">Uncharacterized protein</fullName>
    </submittedName>
</protein>
<organism evidence="1">
    <name type="scientific">Guillardia theta (strain CCMP2712)</name>
    <name type="common">Cryptophyte</name>
    <dbReference type="NCBI Taxonomy" id="905079"/>
    <lineage>
        <taxon>Eukaryota</taxon>
        <taxon>Cryptophyceae</taxon>
        <taxon>Pyrenomonadales</taxon>
        <taxon>Geminigeraceae</taxon>
        <taxon>Guillardia</taxon>
    </lineage>
</organism>
<accession>L1JF53</accession>
<evidence type="ECO:0000313" key="1">
    <source>
        <dbReference type="EMBL" id="EKX46725.1"/>
    </source>
</evidence>
<dbReference type="GeneID" id="17303393"/>
<dbReference type="KEGG" id="gtt:GUITHDRAFT_107502"/>
<evidence type="ECO:0000313" key="3">
    <source>
        <dbReference type="Proteomes" id="UP000011087"/>
    </source>
</evidence>
<evidence type="ECO:0000313" key="2">
    <source>
        <dbReference type="EnsemblProtists" id="EKX46725"/>
    </source>
</evidence>
<dbReference type="Proteomes" id="UP000011087">
    <property type="component" value="Unassembled WGS sequence"/>
</dbReference>
<reference evidence="2" key="3">
    <citation type="submission" date="2016-03" db="UniProtKB">
        <authorList>
            <consortium name="EnsemblProtists"/>
        </authorList>
    </citation>
    <scope>IDENTIFICATION</scope>
</reference>
<name>L1JF53_GUITC</name>
<gene>
    <name evidence="1" type="ORF">GUITHDRAFT_107502</name>
</gene>
<sequence length="81" mass="9074">MASRICIEGFSVTSDVRKAVPRLRLNPGQEQYLEAIKDRMSVQSDSKADRLDKDSCLSNILEAKRKFSNSVARAQMDIDGL</sequence>
<dbReference type="EMBL" id="JH992993">
    <property type="protein sequence ID" value="EKX46725.1"/>
    <property type="molecule type" value="Genomic_DNA"/>
</dbReference>
<dbReference type="PaxDb" id="55529-EKX46725"/>
<dbReference type="HOGENOM" id="CLU_2578931_0_0_1"/>
<proteinExistence type="predicted"/>
<reference evidence="1 3" key="1">
    <citation type="journal article" date="2012" name="Nature">
        <title>Algal genomes reveal evolutionary mosaicism and the fate of nucleomorphs.</title>
        <authorList>
            <consortium name="DOE Joint Genome Institute"/>
            <person name="Curtis B.A."/>
            <person name="Tanifuji G."/>
            <person name="Burki F."/>
            <person name="Gruber A."/>
            <person name="Irimia M."/>
            <person name="Maruyama S."/>
            <person name="Arias M.C."/>
            <person name="Ball S.G."/>
            <person name="Gile G.H."/>
            <person name="Hirakawa Y."/>
            <person name="Hopkins J.F."/>
            <person name="Kuo A."/>
            <person name="Rensing S.A."/>
            <person name="Schmutz J."/>
            <person name="Symeonidi A."/>
            <person name="Elias M."/>
            <person name="Eveleigh R.J."/>
            <person name="Herman E.K."/>
            <person name="Klute M.J."/>
            <person name="Nakayama T."/>
            <person name="Obornik M."/>
            <person name="Reyes-Prieto A."/>
            <person name="Armbrust E.V."/>
            <person name="Aves S.J."/>
            <person name="Beiko R.G."/>
            <person name="Coutinho P."/>
            <person name="Dacks J.B."/>
            <person name="Durnford D.G."/>
            <person name="Fast N.M."/>
            <person name="Green B.R."/>
            <person name="Grisdale C.J."/>
            <person name="Hempel F."/>
            <person name="Henrissat B."/>
            <person name="Hoppner M.P."/>
            <person name="Ishida K."/>
            <person name="Kim E."/>
            <person name="Koreny L."/>
            <person name="Kroth P.G."/>
            <person name="Liu Y."/>
            <person name="Malik S.B."/>
            <person name="Maier U.G."/>
            <person name="McRose D."/>
            <person name="Mock T."/>
            <person name="Neilson J.A."/>
            <person name="Onodera N.T."/>
            <person name="Poole A.M."/>
            <person name="Pritham E.J."/>
            <person name="Richards T.A."/>
            <person name="Rocap G."/>
            <person name="Roy S.W."/>
            <person name="Sarai C."/>
            <person name="Schaack S."/>
            <person name="Shirato S."/>
            <person name="Slamovits C.H."/>
            <person name="Spencer D.F."/>
            <person name="Suzuki S."/>
            <person name="Worden A.Z."/>
            <person name="Zauner S."/>
            <person name="Barry K."/>
            <person name="Bell C."/>
            <person name="Bharti A.K."/>
            <person name="Crow J.A."/>
            <person name="Grimwood J."/>
            <person name="Kramer R."/>
            <person name="Lindquist E."/>
            <person name="Lucas S."/>
            <person name="Salamov A."/>
            <person name="McFadden G.I."/>
            <person name="Lane C.E."/>
            <person name="Keeling P.J."/>
            <person name="Gray M.W."/>
            <person name="Grigoriev I.V."/>
            <person name="Archibald J.M."/>
        </authorList>
    </citation>
    <scope>NUCLEOTIDE SEQUENCE</scope>
    <source>
        <strain evidence="1 3">CCMP2712</strain>
    </source>
</reference>
<dbReference type="AlphaFoldDB" id="L1JF53"/>
<reference evidence="3" key="2">
    <citation type="submission" date="2012-11" db="EMBL/GenBank/DDBJ databases">
        <authorList>
            <person name="Kuo A."/>
            <person name="Curtis B.A."/>
            <person name="Tanifuji G."/>
            <person name="Burki F."/>
            <person name="Gruber A."/>
            <person name="Irimia M."/>
            <person name="Maruyama S."/>
            <person name="Arias M.C."/>
            <person name="Ball S.G."/>
            <person name="Gile G.H."/>
            <person name="Hirakawa Y."/>
            <person name="Hopkins J.F."/>
            <person name="Rensing S.A."/>
            <person name="Schmutz J."/>
            <person name="Symeonidi A."/>
            <person name="Elias M."/>
            <person name="Eveleigh R.J."/>
            <person name="Herman E.K."/>
            <person name="Klute M.J."/>
            <person name="Nakayama T."/>
            <person name="Obornik M."/>
            <person name="Reyes-Prieto A."/>
            <person name="Armbrust E.V."/>
            <person name="Aves S.J."/>
            <person name="Beiko R.G."/>
            <person name="Coutinho P."/>
            <person name="Dacks J.B."/>
            <person name="Durnford D.G."/>
            <person name="Fast N.M."/>
            <person name="Green B.R."/>
            <person name="Grisdale C."/>
            <person name="Hempe F."/>
            <person name="Henrissat B."/>
            <person name="Hoppner M.P."/>
            <person name="Ishida K.-I."/>
            <person name="Kim E."/>
            <person name="Koreny L."/>
            <person name="Kroth P.G."/>
            <person name="Liu Y."/>
            <person name="Malik S.-B."/>
            <person name="Maier U.G."/>
            <person name="McRose D."/>
            <person name="Mock T."/>
            <person name="Neilson J.A."/>
            <person name="Onodera N.T."/>
            <person name="Poole A.M."/>
            <person name="Pritham E.J."/>
            <person name="Richards T.A."/>
            <person name="Rocap G."/>
            <person name="Roy S.W."/>
            <person name="Sarai C."/>
            <person name="Schaack S."/>
            <person name="Shirato S."/>
            <person name="Slamovits C.H."/>
            <person name="Spencer D.F."/>
            <person name="Suzuki S."/>
            <person name="Worden A.Z."/>
            <person name="Zauner S."/>
            <person name="Barry K."/>
            <person name="Bell C."/>
            <person name="Bharti A.K."/>
            <person name="Crow J.A."/>
            <person name="Grimwood J."/>
            <person name="Kramer R."/>
            <person name="Lindquist E."/>
            <person name="Lucas S."/>
            <person name="Salamov A."/>
            <person name="McFadden G.I."/>
            <person name="Lane C.E."/>
            <person name="Keeling P.J."/>
            <person name="Gray M.W."/>
            <person name="Grigoriev I.V."/>
            <person name="Archibald J.M."/>
        </authorList>
    </citation>
    <scope>NUCLEOTIDE SEQUENCE</scope>
    <source>
        <strain evidence="3">CCMP2712</strain>
    </source>
</reference>
<dbReference type="EnsemblProtists" id="EKX46725">
    <property type="protein sequence ID" value="EKX46725"/>
    <property type="gene ID" value="GUITHDRAFT_107502"/>
</dbReference>
<dbReference type="RefSeq" id="XP_005833705.1">
    <property type="nucleotide sequence ID" value="XM_005833648.1"/>
</dbReference>
<keyword evidence="3" id="KW-1185">Reference proteome</keyword>